<evidence type="ECO:0000313" key="2">
    <source>
        <dbReference type="Proteomes" id="UP000663508"/>
    </source>
</evidence>
<protein>
    <submittedName>
        <fullName evidence="1">Uncharacterized protein</fullName>
    </submittedName>
</protein>
<proteinExistence type="predicted"/>
<sequence length="219" mass="22372">MFCTRAPEADRRSVAGAAAGGYLVPHEVAPPVAVETTPMLRWCKSLIGSLIGRSLVAAALAAATLPASAQEAALPPATRFSAIQVDVRPLLATGLGIYAEGVRAELQAALAQAFAGRVGGPGPTLVVRVTGLSLNPYAGSETRSGGRGGGGGNATNTDYLEGEALVVDRGGTVLLRHPQLSATNASSGGAWYDPASERRRVAYIAGHYAAWLKKGLGLE</sequence>
<dbReference type="EMBL" id="AP024145">
    <property type="protein sequence ID" value="BCM85053.1"/>
    <property type="molecule type" value="Genomic_DNA"/>
</dbReference>
<organism evidence="1 2">
    <name type="scientific">Methylobacterium indicum</name>
    <dbReference type="NCBI Taxonomy" id="1775910"/>
    <lineage>
        <taxon>Bacteria</taxon>
        <taxon>Pseudomonadati</taxon>
        <taxon>Pseudomonadota</taxon>
        <taxon>Alphaproteobacteria</taxon>
        <taxon>Hyphomicrobiales</taxon>
        <taxon>Methylobacteriaceae</taxon>
        <taxon>Methylobacterium</taxon>
    </lineage>
</organism>
<name>A0A8H9C7K7_9HYPH</name>
<dbReference type="Proteomes" id="UP000663508">
    <property type="component" value="Chromosome"/>
</dbReference>
<reference evidence="1" key="1">
    <citation type="submission" date="2020-11" db="EMBL/GenBank/DDBJ databases">
        <title>Complete genome sequence of a novel pathogenic Methylobacterium strain isolated from rice in Vietnam.</title>
        <authorList>
            <person name="Lai K."/>
            <person name="Okazaki S."/>
            <person name="Higashi K."/>
            <person name="Mori H."/>
            <person name="Toyoda A."/>
            <person name="Kurokawa K."/>
        </authorList>
    </citation>
    <scope>NUCLEOTIDE SEQUENCE</scope>
    <source>
        <strain evidence="1">VL1</strain>
    </source>
</reference>
<accession>A0A8H9C7K7</accession>
<evidence type="ECO:0000313" key="1">
    <source>
        <dbReference type="EMBL" id="BCM85053.1"/>
    </source>
</evidence>
<gene>
    <name evidence="1" type="ORF">mvi_35140</name>
</gene>
<dbReference type="AlphaFoldDB" id="A0A8H9C7K7"/>
<dbReference type="KEGG" id="mind:mvi_35140"/>